<dbReference type="InterPro" id="IPR000620">
    <property type="entry name" value="EamA_dom"/>
</dbReference>
<keyword evidence="2 5" id="KW-0812">Transmembrane</keyword>
<feature type="transmembrane region" description="Helical" evidence="5">
    <location>
        <begin position="119"/>
        <end position="141"/>
    </location>
</feature>
<name>A0A7S4I627_9STRA</name>
<dbReference type="PANTHER" id="PTHR22911">
    <property type="entry name" value="ACYL-MALONYL CONDENSING ENZYME-RELATED"/>
    <property type="match status" value="1"/>
</dbReference>
<feature type="domain" description="EamA" evidence="6">
    <location>
        <begin position="187"/>
        <end position="332"/>
    </location>
</feature>
<dbReference type="AlphaFoldDB" id="A0A7S4I627"/>
<feature type="transmembrane region" description="Helical" evidence="5">
    <location>
        <begin position="316"/>
        <end position="334"/>
    </location>
</feature>
<feature type="transmembrane region" description="Helical" evidence="5">
    <location>
        <begin position="285"/>
        <end position="304"/>
    </location>
</feature>
<dbReference type="GO" id="GO:0016020">
    <property type="term" value="C:membrane"/>
    <property type="evidence" value="ECO:0007669"/>
    <property type="project" value="UniProtKB-SubCell"/>
</dbReference>
<comment type="subcellular location">
    <subcellularLocation>
        <location evidence="1">Membrane</location>
        <topology evidence="1">Multi-pass membrane protein</topology>
    </subcellularLocation>
</comment>
<feature type="transmembrane region" description="Helical" evidence="5">
    <location>
        <begin position="187"/>
        <end position="206"/>
    </location>
</feature>
<dbReference type="EMBL" id="HBKQ01011648">
    <property type="protein sequence ID" value="CAE2219727.1"/>
    <property type="molecule type" value="Transcribed_RNA"/>
</dbReference>
<reference evidence="7" key="1">
    <citation type="submission" date="2021-01" db="EMBL/GenBank/DDBJ databases">
        <authorList>
            <person name="Corre E."/>
            <person name="Pelletier E."/>
            <person name="Niang G."/>
            <person name="Scheremetjew M."/>
            <person name="Finn R."/>
            <person name="Kale V."/>
            <person name="Holt S."/>
            <person name="Cochrane G."/>
            <person name="Meng A."/>
            <person name="Brown T."/>
            <person name="Cohen L."/>
        </authorList>
    </citation>
    <scope>NUCLEOTIDE SEQUENCE</scope>
    <source>
        <strain evidence="7">Isolate 1302-5</strain>
    </source>
</reference>
<evidence type="ECO:0000256" key="4">
    <source>
        <dbReference type="ARBA" id="ARBA00023136"/>
    </source>
</evidence>
<evidence type="ECO:0000313" key="7">
    <source>
        <dbReference type="EMBL" id="CAE2219727.1"/>
    </source>
</evidence>
<keyword evidence="4 5" id="KW-0472">Membrane</keyword>
<gene>
    <name evidence="7" type="ORF">OAUR00152_LOCUS7864</name>
</gene>
<evidence type="ECO:0000256" key="1">
    <source>
        <dbReference type="ARBA" id="ARBA00004141"/>
    </source>
</evidence>
<evidence type="ECO:0000256" key="5">
    <source>
        <dbReference type="SAM" id="Phobius"/>
    </source>
</evidence>
<dbReference type="PANTHER" id="PTHR22911:SF6">
    <property type="entry name" value="SOLUTE CARRIER FAMILY 35 MEMBER G1"/>
    <property type="match status" value="1"/>
</dbReference>
<feature type="transmembrane region" description="Helical" evidence="5">
    <location>
        <begin position="96"/>
        <end position="113"/>
    </location>
</feature>
<feature type="domain" description="EamA" evidence="6">
    <location>
        <begin position="17"/>
        <end position="164"/>
    </location>
</feature>
<organism evidence="7">
    <name type="scientific">Odontella aurita</name>
    <dbReference type="NCBI Taxonomy" id="265563"/>
    <lineage>
        <taxon>Eukaryota</taxon>
        <taxon>Sar</taxon>
        <taxon>Stramenopiles</taxon>
        <taxon>Ochrophyta</taxon>
        <taxon>Bacillariophyta</taxon>
        <taxon>Mediophyceae</taxon>
        <taxon>Biddulphiophycidae</taxon>
        <taxon>Eupodiscales</taxon>
        <taxon>Odontellaceae</taxon>
        <taxon>Odontella</taxon>
    </lineage>
</organism>
<accession>A0A7S4I627</accession>
<keyword evidence="3 5" id="KW-1133">Transmembrane helix</keyword>
<dbReference type="SUPFAM" id="SSF103481">
    <property type="entry name" value="Multidrug resistance efflux transporter EmrE"/>
    <property type="match status" value="2"/>
</dbReference>
<evidence type="ECO:0000256" key="3">
    <source>
        <dbReference type="ARBA" id="ARBA00022989"/>
    </source>
</evidence>
<protein>
    <recommendedName>
        <fullName evidence="6">EamA domain-containing protein</fullName>
    </recommendedName>
</protein>
<feature type="transmembrane region" description="Helical" evidence="5">
    <location>
        <begin position="261"/>
        <end position="278"/>
    </location>
</feature>
<evidence type="ECO:0000256" key="2">
    <source>
        <dbReference type="ARBA" id="ARBA00022692"/>
    </source>
</evidence>
<proteinExistence type="predicted"/>
<sequence length="404" mass="43700">MLSSTRDPCHRLSRETFGLLCLLASAALFSIMAFFVQKASKHLPSTELVCIRAVFQGGLTLFGMSILPAKSDAQGSKGRALIKFPFGGTPEIRRVVLARGAVGGFGFVVYYYTMSALPLGDAVALVSLKSILTVICGWLFLGEALKPTHLIAAFSSVTGAMLIARPTFLFGVDEDWHGAALQKARPLGYFTAMLGACCGTAVFLLIRRSGKLGVHTLQLMISWAMFGIMFSVLFGKFLCGPGRLMGDIDGGEWRLLDSKEVWWDVFAVCILGSGAHFFMNYAVRIAPAGLSSIVKSSEMVWAYIWQVLLFHQVPSGLTVVGVLMICGSLVTIAVQKMFDEKSMAAMSAGEGTRLVEGNREKEYTTGDEEEVDVEMHEHRIIETGSNYEGMRPAGSGSSLTALLS</sequence>
<feature type="transmembrane region" description="Helical" evidence="5">
    <location>
        <begin position="148"/>
        <end position="167"/>
    </location>
</feature>
<dbReference type="Pfam" id="PF00892">
    <property type="entry name" value="EamA"/>
    <property type="match status" value="2"/>
</dbReference>
<dbReference type="InterPro" id="IPR037185">
    <property type="entry name" value="EmrE-like"/>
</dbReference>
<feature type="transmembrane region" description="Helical" evidence="5">
    <location>
        <begin position="218"/>
        <end position="238"/>
    </location>
</feature>
<feature type="transmembrane region" description="Helical" evidence="5">
    <location>
        <begin position="16"/>
        <end position="36"/>
    </location>
</feature>
<evidence type="ECO:0000259" key="6">
    <source>
        <dbReference type="Pfam" id="PF00892"/>
    </source>
</evidence>